<keyword evidence="7" id="KW-1185">Reference proteome</keyword>
<dbReference type="Proteomes" id="UP000823388">
    <property type="component" value="Chromosome 7K"/>
</dbReference>
<dbReference type="GO" id="GO:0005739">
    <property type="term" value="C:mitochondrion"/>
    <property type="evidence" value="ECO:0007669"/>
    <property type="project" value="TreeGrafter"/>
</dbReference>
<evidence type="ECO:0000313" key="6">
    <source>
        <dbReference type="EMBL" id="KAG2571111.1"/>
    </source>
</evidence>
<dbReference type="Pfam" id="PF00929">
    <property type="entry name" value="RNase_T"/>
    <property type="match status" value="1"/>
</dbReference>
<dbReference type="SUPFAM" id="SSF53098">
    <property type="entry name" value="Ribonuclease H-like"/>
    <property type="match status" value="1"/>
</dbReference>
<dbReference type="Gene3D" id="3.30.420.10">
    <property type="entry name" value="Ribonuclease H-like superfamily/Ribonuclease H"/>
    <property type="match status" value="1"/>
</dbReference>
<dbReference type="NCBIfam" id="NF003765">
    <property type="entry name" value="PRK05359.1"/>
    <property type="match status" value="1"/>
</dbReference>
<dbReference type="EMBL" id="CM029049">
    <property type="protein sequence ID" value="KAG2571104.1"/>
    <property type="molecule type" value="Genomic_DNA"/>
</dbReference>
<dbReference type="InterPro" id="IPR036397">
    <property type="entry name" value="RNaseH_sf"/>
</dbReference>
<evidence type="ECO:0000256" key="3">
    <source>
        <dbReference type="ARBA" id="ARBA00022839"/>
    </source>
</evidence>
<feature type="domain" description="Exonuclease" evidence="4">
    <location>
        <begin position="3"/>
        <end position="124"/>
    </location>
</feature>
<evidence type="ECO:0000313" key="7">
    <source>
        <dbReference type="Proteomes" id="UP000823388"/>
    </source>
</evidence>
<reference evidence="5 7" key="1">
    <citation type="submission" date="2020-05" db="EMBL/GenBank/DDBJ databases">
        <title>WGS assembly of Panicum virgatum.</title>
        <authorList>
            <person name="Lovell J.T."/>
            <person name="Jenkins J."/>
            <person name="Shu S."/>
            <person name="Juenger T.E."/>
            <person name="Schmutz J."/>
        </authorList>
    </citation>
    <scope>NUCLEOTIDE SEQUENCE</scope>
    <source>
        <strain evidence="5">AP13</strain>
        <strain evidence="7">cv. AP13</strain>
    </source>
</reference>
<keyword evidence="1" id="KW-0540">Nuclease</keyword>
<keyword evidence="3" id="KW-0269">Exonuclease</keyword>
<comment type="caution">
    <text evidence="5">The sequence shown here is derived from an EMBL/GenBank/DDBJ whole genome shotgun (WGS) entry which is preliminary data.</text>
</comment>
<dbReference type="EMBL" id="CM029049">
    <property type="protein sequence ID" value="KAG2571106.1"/>
    <property type="molecule type" value="Genomic_DNA"/>
</dbReference>
<organism evidence="5 7">
    <name type="scientific">Panicum virgatum</name>
    <name type="common">Blackwell switchgrass</name>
    <dbReference type="NCBI Taxonomy" id="38727"/>
    <lineage>
        <taxon>Eukaryota</taxon>
        <taxon>Viridiplantae</taxon>
        <taxon>Streptophyta</taxon>
        <taxon>Embryophyta</taxon>
        <taxon>Tracheophyta</taxon>
        <taxon>Spermatophyta</taxon>
        <taxon>Magnoliopsida</taxon>
        <taxon>Liliopsida</taxon>
        <taxon>Poales</taxon>
        <taxon>Poaceae</taxon>
        <taxon>PACMAD clade</taxon>
        <taxon>Panicoideae</taxon>
        <taxon>Panicodae</taxon>
        <taxon>Paniceae</taxon>
        <taxon>Panicinae</taxon>
        <taxon>Panicum</taxon>
        <taxon>Panicum sect. Hiantes</taxon>
    </lineage>
</organism>
<dbReference type="GO" id="GO:0000175">
    <property type="term" value="F:3'-5'-RNA exonuclease activity"/>
    <property type="evidence" value="ECO:0007669"/>
    <property type="project" value="InterPro"/>
</dbReference>
<dbReference type="PANTHER" id="PTHR11046">
    <property type="entry name" value="OLIGORIBONUCLEASE, MITOCHONDRIAL"/>
    <property type="match status" value="1"/>
</dbReference>
<dbReference type="InterPro" id="IPR013520">
    <property type="entry name" value="Ribonucl_H"/>
</dbReference>
<evidence type="ECO:0000313" key="5">
    <source>
        <dbReference type="EMBL" id="KAG2571104.1"/>
    </source>
</evidence>
<evidence type="ECO:0000256" key="2">
    <source>
        <dbReference type="ARBA" id="ARBA00022801"/>
    </source>
</evidence>
<dbReference type="SMART" id="SM00479">
    <property type="entry name" value="EXOIII"/>
    <property type="match status" value="1"/>
</dbReference>
<accession>A0A8T0QL67</accession>
<dbReference type="InterPro" id="IPR012337">
    <property type="entry name" value="RNaseH-like_sf"/>
</dbReference>
<proteinExistence type="predicted"/>
<sequence length="128" mass="14866">MNEWCQVHHVASGLAEQVLKSEISEHDAEKRVLDFIKRYIGSATPLIAGNSVYMDLLFLKKYMPQLAGIFSHVIVDVSSITALCSRWFPKEKKAAPRKEKNHRALDDIRESIKELQYYRENIFKSRRS</sequence>
<evidence type="ECO:0000256" key="1">
    <source>
        <dbReference type="ARBA" id="ARBA00022722"/>
    </source>
</evidence>
<name>A0A8T0QL67_PANVG</name>
<dbReference type="InterPro" id="IPR022894">
    <property type="entry name" value="Oligoribonuclease"/>
</dbReference>
<evidence type="ECO:0000259" key="4">
    <source>
        <dbReference type="SMART" id="SM00479"/>
    </source>
</evidence>
<protein>
    <recommendedName>
        <fullName evidence="4">Exonuclease domain-containing protein</fullName>
    </recommendedName>
</protein>
<dbReference type="PANTHER" id="PTHR11046:SF14">
    <property type="entry name" value="EXONUCLEASE DOMAIN-CONTAINING PROTEIN"/>
    <property type="match status" value="1"/>
</dbReference>
<gene>
    <name evidence="6" type="ORF">PVAP13_7KG081700</name>
    <name evidence="5" type="ORF">PVAP13_7KG081987</name>
</gene>
<dbReference type="GO" id="GO:0003676">
    <property type="term" value="F:nucleic acid binding"/>
    <property type="evidence" value="ECO:0007669"/>
    <property type="project" value="InterPro"/>
</dbReference>
<dbReference type="EMBL" id="CM029049">
    <property type="protein sequence ID" value="KAG2571111.1"/>
    <property type="molecule type" value="Genomic_DNA"/>
</dbReference>
<dbReference type="AlphaFoldDB" id="A0A8T0QL67"/>
<dbReference type="CDD" id="cd06135">
    <property type="entry name" value="Orn"/>
    <property type="match status" value="1"/>
</dbReference>
<keyword evidence="2" id="KW-0378">Hydrolase</keyword>